<reference evidence="16 17" key="1">
    <citation type="submission" date="2020-08" db="EMBL/GenBank/DDBJ databases">
        <title>The Agave Microbiome: Exploring the role of microbial communities in plant adaptations to desert environments.</title>
        <authorList>
            <person name="Partida-Martinez L.P."/>
        </authorList>
    </citation>
    <scope>NUCLEOTIDE SEQUENCE [LARGE SCALE GENOMIC DNA]</scope>
    <source>
        <strain evidence="16 17">AS3.12</strain>
    </source>
</reference>
<evidence type="ECO:0000256" key="5">
    <source>
        <dbReference type="ARBA" id="ARBA00022692"/>
    </source>
</evidence>
<feature type="domain" description="PpiC" evidence="15">
    <location>
        <begin position="247"/>
        <end position="368"/>
    </location>
</feature>
<dbReference type="Gene3D" id="3.10.50.40">
    <property type="match status" value="1"/>
</dbReference>
<evidence type="ECO:0000256" key="7">
    <source>
        <dbReference type="ARBA" id="ARBA00023136"/>
    </source>
</evidence>
<gene>
    <name evidence="16" type="ORF">F4695_002787</name>
</gene>
<keyword evidence="5 14" id="KW-0812">Transmembrane</keyword>
<keyword evidence="8" id="KW-0143">Chaperone</keyword>
<dbReference type="InterPro" id="IPR000297">
    <property type="entry name" value="PPIase_PpiC"/>
</dbReference>
<evidence type="ECO:0000256" key="10">
    <source>
        <dbReference type="ARBA" id="ARBA00031484"/>
    </source>
</evidence>
<keyword evidence="16" id="KW-0413">Isomerase</keyword>
<name>A0A7X0MS84_9HYPH</name>
<evidence type="ECO:0000256" key="4">
    <source>
        <dbReference type="ARBA" id="ARBA00022519"/>
    </source>
</evidence>
<keyword evidence="6 14" id="KW-1133">Transmembrane helix</keyword>
<dbReference type="Pfam" id="PF13624">
    <property type="entry name" value="SurA_N_3"/>
    <property type="match status" value="1"/>
</dbReference>
<comment type="subcellular location">
    <subcellularLocation>
        <location evidence="1">Cell inner membrane</location>
        <topology evidence="1">Single-pass type II membrane protein</topology>
        <orientation evidence="1">Periplasmic side</orientation>
    </subcellularLocation>
</comment>
<evidence type="ECO:0000256" key="3">
    <source>
        <dbReference type="ARBA" id="ARBA00022475"/>
    </source>
</evidence>
<organism evidence="16 17">
    <name type="scientific">Rhizobium soli</name>
    <dbReference type="NCBI Taxonomy" id="424798"/>
    <lineage>
        <taxon>Bacteria</taxon>
        <taxon>Pseudomonadati</taxon>
        <taxon>Pseudomonadota</taxon>
        <taxon>Alphaproteobacteria</taxon>
        <taxon>Hyphomicrobiales</taxon>
        <taxon>Rhizobiaceae</taxon>
        <taxon>Rhizobium/Agrobacterium group</taxon>
        <taxon>Rhizobium</taxon>
    </lineage>
</organism>
<dbReference type="SUPFAM" id="SSF109998">
    <property type="entry name" value="Triger factor/SurA peptide-binding domain-like"/>
    <property type="match status" value="1"/>
</dbReference>
<dbReference type="Proteomes" id="UP000585437">
    <property type="component" value="Unassembled WGS sequence"/>
</dbReference>
<dbReference type="InterPro" id="IPR046357">
    <property type="entry name" value="PPIase_dom_sf"/>
</dbReference>
<keyword evidence="7 14" id="KW-0472">Membrane</keyword>
<keyword evidence="4" id="KW-0997">Cell inner membrane</keyword>
<accession>A0A7X0MS84</accession>
<dbReference type="EMBL" id="JACHBU010000005">
    <property type="protein sequence ID" value="MBB6509419.1"/>
    <property type="molecule type" value="Genomic_DNA"/>
</dbReference>
<evidence type="ECO:0000256" key="14">
    <source>
        <dbReference type="SAM" id="Phobius"/>
    </source>
</evidence>
<dbReference type="InterPro" id="IPR052029">
    <property type="entry name" value="PpiD_chaperone"/>
</dbReference>
<proteinExistence type="inferred from homology"/>
<evidence type="ECO:0000256" key="8">
    <source>
        <dbReference type="ARBA" id="ARBA00023186"/>
    </source>
</evidence>
<evidence type="ECO:0000256" key="12">
    <source>
        <dbReference type="ARBA" id="ARBA00040743"/>
    </source>
</evidence>
<evidence type="ECO:0000313" key="16">
    <source>
        <dbReference type="EMBL" id="MBB6509419.1"/>
    </source>
</evidence>
<evidence type="ECO:0000256" key="13">
    <source>
        <dbReference type="ARBA" id="ARBA00042775"/>
    </source>
</evidence>
<keyword evidence="17" id="KW-1185">Reference proteome</keyword>
<evidence type="ECO:0000313" key="17">
    <source>
        <dbReference type="Proteomes" id="UP000585437"/>
    </source>
</evidence>
<dbReference type="SUPFAM" id="SSF54534">
    <property type="entry name" value="FKBP-like"/>
    <property type="match status" value="1"/>
</dbReference>
<dbReference type="AlphaFoldDB" id="A0A7X0MS84"/>
<dbReference type="Pfam" id="PF13145">
    <property type="entry name" value="Rotamase_2"/>
    <property type="match status" value="1"/>
</dbReference>
<evidence type="ECO:0000256" key="9">
    <source>
        <dbReference type="ARBA" id="ARBA00030642"/>
    </source>
</evidence>
<keyword evidence="3" id="KW-1003">Cell membrane</keyword>
<dbReference type="RefSeq" id="WP_062456911.1">
    <property type="nucleotide sequence ID" value="NZ_JACHBU010000005.1"/>
</dbReference>
<evidence type="ECO:0000256" key="11">
    <source>
        <dbReference type="ARBA" id="ARBA00038408"/>
    </source>
</evidence>
<evidence type="ECO:0000256" key="6">
    <source>
        <dbReference type="ARBA" id="ARBA00022989"/>
    </source>
</evidence>
<feature type="transmembrane region" description="Helical" evidence="14">
    <location>
        <begin position="12"/>
        <end position="30"/>
    </location>
</feature>
<protein>
    <recommendedName>
        <fullName evidence="2">Parvulin-like PPIase</fullName>
    </recommendedName>
    <alternativeName>
        <fullName evidence="9">Peptidyl-prolyl cis-trans isomerase plp</fullName>
    </alternativeName>
    <alternativeName>
        <fullName evidence="12">Periplasmic chaperone PpiD</fullName>
    </alternativeName>
    <alternativeName>
        <fullName evidence="13">Periplasmic folding chaperone</fullName>
    </alternativeName>
    <alternativeName>
        <fullName evidence="10">Rotamase plp</fullName>
    </alternativeName>
</protein>
<evidence type="ECO:0000256" key="1">
    <source>
        <dbReference type="ARBA" id="ARBA00004382"/>
    </source>
</evidence>
<dbReference type="GO" id="GO:0003755">
    <property type="term" value="F:peptidyl-prolyl cis-trans isomerase activity"/>
    <property type="evidence" value="ECO:0007669"/>
    <property type="project" value="InterPro"/>
</dbReference>
<sequence length="630" mass="68060">MLNSLRNAARSWVAKLLLLVLAASFGIWGISHSLIGSNSNTVLTVGDQQISSEEFRLAYQRQVANIGRQFGAPLTAEQARAFGVENEVFAQLAAGAALDQLSDDMNLGLSEDKLGILISEDPAFQGVNGQFDRALFTSRLRNAGLREDDYIKERSKVAVRSQIVESVSDGFKPPQVLIDALKQYRDESRTVEYLLLSNANIDPVKAPTDDILAQWFEGAKSRYRAPEYRTFAYVKLQPSDIADASSITDEQARAEYDKRIASFKTSETRTIEQLPFPNMEMAEAAATQLRAGTTTFDQVMADQGKTAADVRLGDFTRDAVPDEAIAEAAFKLGANGGITPAVQGTFGPVILRVSNVRPETTRAFDEVKGELRQQMAVAAASQELNTAHDRFEELRSNGTTLEDAAKDLNLKLVTVTANASGLDPQDKRIADLPSGTTLLTDVFRTDPGADTLPLTVGTDGFVWFEVRNVTPERERPLSEVRDRAVADWTADQQRQALSARTADLKGRLDKGETLAVIAEDLGVAIETKSGLRRNGEDAIFGNEAIAAAFAGPVGVTGTALGSDGESRLLLKVTAVDQATSDALAGDEQLQRMADSAGDDMLDQMVNSLKNTYGVSINQAAVNQSAAPAQY</sequence>
<dbReference type="GO" id="GO:0005886">
    <property type="term" value="C:plasma membrane"/>
    <property type="evidence" value="ECO:0007669"/>
    <property type="project" value="UniProtKB-SubCell"/>
</dbReference>
<comment type="similarity">
    <text evidence="11">Belongs to the PpiD chaperone family.</text>
</comment>
<dbReference type="PANTHER" id="PTHR47529">
    <property type="entry name" value="PEPTIDYL-PROLYL CIS-TRANS ISOMERASE D"/>
    <property type="match status" value="1"/>
</dbReference>
<evidence type="ECO:0000259" key="15">
    <source>
        <dbReference type="Pfam" id="PF13145"/>
    </source>
</evidence>
<evidence type="ECO:0000256" key="2">
    <source>
        <dbReference type="ARBA" id="ARBA00018370"/>
    </source>
</evidence>
<dbReference type="InterPro" id="IPR027304">
    <property type="entry name" value="Trigger_fact/SurA_dom_sf"/>
</dbReference>
<dbReference type="PANTHER" id="PTHR47529:SF1">
    <property type="entry name" value="PERIPLASMIC CHAPERONE PPID"/>
    <property type="match status" value="1"/>
</dbReference>
<comment type="caution">
    <text evidence="16">The sequence shown here is derived from an EMBL/GenBank/DDBJ whole genome shotgun (WGS) entry which is preliminary data.</text>
</comment>